<dbReference type="AlphaFoldDB" id="A0CAX1"/>
<keyword evidence="1" id="KW-0479">Metal-binding</keyword>
<proteinExistence type="predicted"/>
<sequence length="296" mass="34419">MKFQFIYYLGSIFGILYLSKSAIKQIIKFKSLSGDRSSKNYLLSKIRQEGQQSKGLQFFTHMYITGTSKRTEGLRWTNPRLKNYLLISQLGFRQGQEAFFSNKVVDRAPIFKLKNAYDLKVQVSTLNEFNFNLEKALVIFQENMSFWGQTLFNLGLIKREIIAGLPYNKQYLIFLGTSFTIQKLRQKLAEVSDYPGLRFSFFLSNIIQILGKIGMVGYLLHFLYKQIGAYLKQNIQDVLISQNHQTLKCFQCKVSLANIIYEPCFHMICCVECSQNQIRCPICQKKISKQIKVFND</sequence>
<dbReference type="InParanoid" id="A0CAX1"/>
<dbReference type="HOGENOM" id="CLU_941527_0_0_1"/>
<dbReference type="RefSeq" id="XP_001435335.1">
    <property type="nucleotide sequence ID" value="XM_001435298.1"/>
</dbReference>
<dbReference type="Gene3D" id="3.30.40.10">
    <property type="entry name" value="Zinc/RING finger domain, C3HC4 (zinc finger)"/>
    <property type="match status" value="1"/>
</dbReference>
<protein>
    <recommendedName>
        <fullName evidence="2">RING-type domain-containing protein</fullName>
    </recommendedName>
</protein>
<feature type="domain" description="RING-type" evidence="2">
    <location>
        <begin position="249"/>
        <end position="284"/>
    </location>
</feature>
<dbReference type="OrthoDB" id="66726at2759"/>
<reference evidence="3 4" key="1">
    <citation type="journal article" date="2006" name="Nature">
        <title>Global trends of whole-genome duplications revealed by the ciliate Paramecium tetraurelia.</title>
        <authorList>
            <consortium name="Genoscope"/>
            <person name="Aury J.-M."/>
            <person name="Jaillon O."/>
            <person name="Duret L."/>
            <person name="Noel B."/>
            <person name="Jubin C."/>
            <person name="Porcel B.M."/>
            <person name="Segurens B."/>
            <person name="Daubin V."/>
            <person name="Anthouard V."/>
            <person name="Aiach N."/>
            <person name="Arnaiz O."/>
            <person name="Billaut A."/>
            <person name="Beisson J."/>
            <person name="Blanc I."/>
            <person name="Bouhouche K."/>
            <person name="Camara F."/>
            <person name="Duharcourt S."/>
            <person name="Guigo R."/>
            <person name="Gogendeau D."/>
            <person name="Katinka M."/>
            <person name="Keller A.-M."/>
            <person name="Kissmehl R."/>
            <person name="Klotz C."/>
            <person name="Koll F."/>
            <person name="Le Moue A."/>
            <person name="Lepere C."/>
            <person name="Malinsky S."/>
            <person name="Nowacki M."/>
            <person name="Nowak J.K."/>
            <person name="Plattner H."/>
            <person name="Poulain J."/>
            <person name="Ruiz F."/>
            <person name="Serrano V."/>
            <person name="Zagulski M."/>
            <person name="Dessen P."/>
            <person name="Betermier M."/>
            <person name="Weissenbach J."/>
            <person name="Scarpelli C."/>
            <person name="Schachter V."/>
            <person name="Sperling L."/>
            <person name="Meyer E."/>
            <person name="Cohen J."/>
            <person name="Wincker P."/>
        </authorList>
    </citation>
    <scope>NUCLEOTIDE SEQUENCE [LARGE SCALE GENOMIC DNA]</scope>
    <source>
        <strain evidence="3 4">Stock d4-2</strain>
    </source>
</reference>
<dbReference type="Pfam" id="PF13920">
    <property type="entry name" value="zf-C3HC4_3"/>
    <property type="match status" value="1"/>
</dbReference>
<dbReference type="Proteomes" id="UP000000600">
    <property type="component" value="Unassembled WGS sequence"/>
</dbReference>
<dbReference type="GeneID" id="5021120"/>
<keyword evidence="4" id="KW-1185">Reference proteome</keyword>
<dbReference type="EMBL" id="CT868055">
    <property type="protein sequence ID" value="CAK67938.1"/>
    <property type="molecule type" value="Genomic_DNA"/>
</dbReference>
<dbReference type="OMA" id="AGLPYNK"/>
<evidence type="ECO:0000256" key="1">
    <source>
        <dbReference type="PROSITE-ProRule" id="PRU00175"/>
    </source>
</evidence>
<gene>
    <name evidence="3" type="ORF">GSPATT00036719001</name>
</gene>
<evidence type="ECO:0000259" key="2">
    <source>
        <dbReference type="PROSITE" id="PS50089"/>
    </source>
</evidence>
<evidence type="ECO:0000313" key="3">
    <source>
        <dbReference type="EMBL" id="CAK67938.1"/>
    </source>
</evidence>
<evidence type="ECO:0000313" key="4">
    <source>
        <dbReference type="Proteomes" id="UP000000600"/>
    </source>
</evidence>
<dbReference type="GO" id="GO:0008270">
    <property type="term" value="F:zinc ion binding"/>
    <property type="evidence" value="ECO:0007669"/>
    <property type="project" value="UniProtKB-KW"/>
</dbReference>
<keyword evidence="1" id="KW-0863">Zinc-finger</keyword>
<keyword evidence="1" id="KW-0862">Zinc</keyword>
<organism evidence="3 4">
    <name type="scientific">Paramecium tetraurelia</name>
    <dbReference type="NCBI Taxonomy" id="5888"/>
    <lineage>
        <taxon>Eukaryota</taxon>
        <taxon>Sar</taxon>
        <taxon>Alveolata</taxon>
        <taxon>Ciliophora</taxon>
        <taxon>Intramacronucleata</taxon>
        <taxon>Oligohymenophorea</taxon>
        <taxon>Peniculida</taxon>
        <taxon>Parameciidae</taxon>
        <taxon>Paramecium</taxon>
    </lineage>
</organism>
<dbReference type="InterPro" id="IPR001841">
    <property type="entry name" value="Znf_RING"/>
</dbReference>
<name>A0CAX1_PARTE</name>
<dbReference type="InterPro" id="IPR013083">
    <property type="entry name" value="Znf_RING/FYVE/PHD"/>
</dbReference>
<dbReference type="KEGG" id="ptm:GSPATT00036719001"/>
<accession>A0CAX1</accession>
<dbReference type="PROSITE" id="PS50089">
    <property type="entry name" value="ZF_RING_2"/>
    <property type="match status" value="1"/>
</dbReference>